<keyword evidence="13" id="KW-1185">Reference proteome</keyword>
<dbReference type="Pfam" id="PF00487">
    <property type="entry name" value="FA_desaturase"/>
    <property type="match status" value="1"/>
</dbReference>
<dbReference type="GO" id="GO:0005886">
    <property type="term" value="C:plasma membrane"/>
    <property type="evidence" value="ECO:0007669"/>
    <property type="project" value="TreeGrafter"/>
</dbReference>
<dbReference type="InterPro" id="IPR025202">
    <property type="entry name" value="PLD-like_dom"/>
</dbReference>
<dbReference type="Gene3D" id="2.30.29.30">
    <property type="entry name" value="Pleckstrin-homology domain (PH domain)/Phosphotyrosine-binding domain (PTB)"/>
    <property type="match status" value="1"/>
</dbReference>
<dbReference type="SUPFAM" id="SSF56024">
    <property type="entry name" value="Phospholipase D/nuclease"/>
    <property type="match status" value="2"/>
</dbReference>
<dbReference type="Gene3D" id="3.30.870.10">
    <property type="entry name" value="Endonuclease Chain A"/>
    <property type="match status" value="2"/>
</dbReference>
<dbReference type="Proteomes" id="UP001408789">
    <property type="component" value="Unassembled WGS sequence"/>
</dbReference>
<feature type="transmembrane region" description="Helical" evidence="10">
    <location>
        <begin position="1165"/>
        <end position="1181"/>
    </location>
</feature>
<feature type="region of interest" description="Disordered" evidence="9">
    <location>
        <begin position="123"/>
        <end position="142"/>
    </location>
</feature>
<evidence type="ECO:0000256" key="7">
    <source>
        <dbReference type="ARBA" id="ARBA00023002"/>
    </source>
</evidence>
<feature type="transmembrane region" description="Helical" evidence="10">
    <location>
        <begin position="1295"/>
        <end position="1315"/>
    </location>
</feature>
<dbReference type="PANTHER" id="PTHR18896">
    <property type="entry name" value="PHOSPHOLIPASE D"/>
    <property type="match status" value="1"/>
</dbReference>
<dbReference type="FunFam" id="3.30.870.10:FF:000011">
    <property type="entry name" value="Phospholipase"/>
    <property type="match status" value="1"/>
</dbReference>
<evidence type="ECO:0000256" key="3">
    <source>
        <dbReference type="ARBA" id="ARBA00012027"/>
    </source>
</evidence>
<dbReference type="InterPro" id="IPR001736">
    <property type="entry name" value="PLipase_D/transphosphatidylase"/>
</dbReference>
<gene>
    <name evidence="12" type="ORF">SSX86_004401</name>
</gene>
<feature type="domain" description="PLD phosphodiesterase" evidence="11">
    <location>
        <begin position="885"/>
        <end position="912"/>
    </location>
</feature>
<accession>A0AAP0DN43</accession>
<keyword evidence="5" id="KW-0378">Hydrolase</keyword>
<evidence type="ECO:0000259" key="11">
    <source>
        <dbReference type="PROSITE" id="PS50035"/>
    </source>
</evidence>
<feature type="transmembrane region" description="Helical" evidence="10">
    <location>
        <begin position="1125"/>
        <end position="1145"/>
    </location>
</feature>
<dbReference type="SUPFAM" id="SSF50729">
    <property type="entry name" value="PH domain-like"/>
    <property type="match status" value="1"/>
</dbReference>
<name>A0AAP0DN43_9ASTR</name>
<organism evidence="12 13">
    <name type="scientific">Deinandra increscens subsp. villosa</name>
    <dbReference type="NCBI Taxonomy" id="3103831"/>
    <lineage>
        <taxon>Eukaryota</taxon>
        <taxon>Viridiplantae</taxon>
        <taxon>Streptophyta</taxon>
        <taxon>Embryophyta</taxon>
        <taxon>Tracheophyta</taxon>
        <taxon>Spermatophyta</taxon>
        <taxon>Magnoliopsida</taxon>
        <taxon>eudicotyledons</taxon>
        <taxon>Gunneridae</taxon>
        <taxon>Pentapetalae</taxon>
        <taxon>asterids</taxon>
        <taxon>campanulids</taxon>
        <taxon>Asterales</taxon>
        <taxon>Asteraceae</taxon>
        <taxon>Asteroideae</taxon>
        <taxon>Heliantheae alliance</taxon>
        <taxon>Madieae</taxon>
        <taxon>Madiinae</taxon>
        <taxon>Deinandra</taxon>
    </lineage>
</organism>
<dbReference type="GO" id="GO:0016491">
    <property type="term" value="F:oxidoreductase activity"/>
    <property type="evidence" value="ECO:0007669"/>
    <property type="project" value="UniProtKB-KW"/>
</dbReference>
<evidence type="ECO:0000313" key="13">
    <source>
        <dbReference type="Proteomes" id="UP001408789"/>
    </source>
</evidence>
<keyword evidence="10" id="KW-1133">Transmembrane helix</keyword>
<evidence type="ECO:0000256" key="4">
    <source>
        <dbReference type="ARBA" id="ARBA00022737"/>
    </source>
</evidence>
<dbReference type="EMBL" id="JBCNJP010000007">
    <property type="protein sequence ID" value="KAK9076068.1"/>
    <property type="molecule type" value="Genomic_DNA"/>
</dbReference>
<feature type="domain" description="PLD phosphodiesterase" evidence="11">
    <location>
        <begin position="460"/>
        <end position="487"/>
    </location>
</feature>
<dbReference type="PANTHER" id="PTHR18896:SF76">
    <property type="entry name" value="PHOSPHOLIPASE"/>
    <property type="match status" value="1"/>
</dbReference>
<feature type="region of interest" description="Disordered" evidence="9">
    <location>
        <begin position="1"/>
        <end position="26"/>
    </location>
</feature>
<dbReference type="Pfam" id="PF00614">
    <property type="entry name" value="PLDc"/>
    <property type="match status" value="1"/>
</dbReference>
<feature type="region of interest" description="Disordered" evidence="9">
    <location>
        <begin position="634"/>
        <end position="666"/>
    </location>
</feature>
<keyword evidence="10" id="KW-0812">Transmembrane</keyword>
<feature type="compositionally biased region" description="Acidic residues" evidence="9">
    <location>
        <begin position="124"/>
        <end position="133"/>
    </location>
</feature>
<feature type="transmembrane region" description="Helical" evidence="10">
    <location>
        <begin position="1093"/>
        <end position="1113"/>
    </location>
</feature>
<keyword evidence="8" id="KW-0443">Lipid metabolism</keyword>
<evidence type="ECO:0000256" key="9">
    <source>
        <dbReference type="SAM" id="MobiDB-lite"/>
    </source>
</evidence>
<dbReference type="GO" id="GO:0009395">
    <property type="term" value="P:phospholipid catabolic process"/>
    <property type="evidence" value="ECO:0007669"/>
    <property type="project" value="TreeGrafter"/>
</dbReference>
<keyword evidence="7" id="KW-0560">Oxidoreductase</keyword>
<keyword evidence="6" id="KW-0442">Lipid degradation</keyword>
<dbReference type="CDD" id="cd09141">
    <property type="entry name" value="PLDc_vPLD1_2_yPLD_like_2"/>
    <property type="match status" value="1"/>
</dbReference>
<dbReference type="PROSITE" id="PS50035">
    <property type="entry name" value="PLD"/>
    <property type="match status" value="2"/>
</dbReference>
<comment type="subcellular location">
    <subcellularLocation>
        <location evidence="2">Membrane</location>
    </subcellularLocation>
</comment>
<dbReference type="CDD" id="cd03507">
    <property type="entry name" value="Delta12-FADS-like"/>
    <property type="match status" value="1"/>
</dbReference>
<protein>
    <recommendedName>
        <fullName evidence="3">phospholipase D</fullName>
        <ecNumber evidence="3">3.1.4.4</ecNumber>
    </recommendedName>
</protein>
<dbReference type="InterPro" id="IPR015679">
    <property type="entry name" value="PLipase_D_fam"/>
</dbReference>
<dbReference type="CDD" id="cd09138">
    <property type="entry name" value="PLDc_vPLD1_2_yPLD_like_1"/>
    <property type="match status" value="1"/>
</dbReference>
<dbReference type="Pfam" id="PF13091">
    <property type="entry name" value="PLDc_2"/>
    <property type="match status" value="1"/>
</dbReference>
<evidence type="ECO:0000256" key="2">
    <source>
        <dbReference type="ARBA" id="ARBA00004370"/>
    </source>
</evidence>
<keyword evidence="4" id="KW-0677">Repeat</keyword>
<keyword evidence="10" id="KW-0472">Membrane</keyword>
<comment type="caution">
    <text evidence="12">The sequence shown here is derived from an EMBL/GenBank/DDBJ whole genome shotgun (WGS) entry which is preliminary data.</text>
</comment>
<evidence type="ECO:0000256" key="8">
    <source>
        <dbReference type="ARBA" id="ARBA00023098"/>
    </source>
</evidence>
<reference evidence="12 13" key="1">
    <citation type="submission" date="2024-04" db="EMBL/GenBank/DDBJ databases">
        <title>The reference genome of an endangered Asteraceae, Deinandra increscens subsp. villosa, native to the Central Coast of California.</title>
        <authorList>
            <person name="Guilliams M."/>
            <person name="Hasenstab-Lehman K."/>
            <person name="Meyer R."/>
            <person name="Mcevoy S."/>
        </authorList>
    </citation>
    <scope>NUCLEOTIDE SEQUENCE [LARGE SCALE GENOMIC DNA]</scope>
    <source>
        <tissue evidence="12">Leaf</tissue>
    </source>
</reference>
<feature type="transmembrane region" description="Helical" evidence="10">
    <location>
        <begin position="1266"/>
        <end position="1283"/>
    </location>
</feature>
<comment type="catalytic activity">
    <reaction evidence="1">
        <text>a 1,2-diacyl-sn-glycero-3-phosphocholine + H2O = a 1,2-diacyl-sn-glycero-3-phosphate + choline + H(+)</text>
        <dbReference type="Rhea" id="RHEA:14445"/>
        <dbReference type="ChEBI" id="CHEBI:15354"/>
        <dbReference type="ChEBI" id="CHEBI:15377"/>
        <dbReference type="ChEBI" id="CHEBI:15378"/>
        <dbReference type="ChEBI" id="CHEBI:57643"/>
        <dbReference type="ChEBI" id="CHEBI:58608"/>
        <dbReference type="EC" id="3.1.4.4"/>
    </reaction>
</comment>
<dbReference type="SMART" id="SM00155">
    <property type="entry name" value="PLDc"/>
    <property type="match status" value="2"/>
</dbReference>
<evidence type="ECO:0000256" key="6">
    <source>
        <dbReference type="ARBA" id="ARBA00022963"/>
    </source>
</evidence>
<dbReference type="CDD" id="cd01254">
    <property type="entry name" value="PH_PLD"/>
    <property type="match status" value="1"/>
</dbReference>
<dbReference type="GO" id="GO:0004630">
    <property type="term" value="F:phospholipase D activity"/>
    <property type="evidence" value="ECO:0007669"/>
    <property type="project" value="UniProtKB-EC"/>
</dbReference>
<dbReference type="InterPro" id="IPR005804">
    <property type="entry name" value="FA_desaturase_dom"/>
</dbReference>
<dbReference type="EC" id="3.1.4.4" evidence="3"/>
<evidence type="ECO:0000256" key="5">
    <source>
        <dbReference type="ARBA" id="ARBA00022801"/>
    </source>
</evidence>
<evidence type="ECO:0000256" key="10">
    <source>
        <dbReference type="SAM" id="Phobius"/>
    </source>
</evidence>
<evidence type="ECO:0000313" key="12">
    <source>
        <dbReference type="EMBL" id="KAK9076068.1"/>
    </source>
</evidence>
<sequence>MSSVDPLPDRPRYMQMQSDPSTSSSFFNPPEANRIFDELPKATIVQVSGHDAAGDISPVLLSYTIDFQYKQFKWQLVKKASHVFYLHFALKKSAIIEEIHEKQEQVKEWLHNIGIMDRAAVVHDDDDEPDDDGSPVTNDDSVRNIDVPSRAVLPMIRPPLSRQHSMSDRAKTAMQGYLNHFLGNLDIVNSTEVCRFMEVSKLSFCPEYGSKHKEEYVLVKHLAKIPSNDDSRLCSVCPWFNCCNDNWQQVWAVLKPGFLALLKDPFEKEPLDIIVFDVLPSPDGTRERRVSLANEVSSGNRRITIRSRTKAKVRTWVSAINNAGLRPPEGWCHPHRFGSFAPPRGLTDDDSQAQWFVDGRAAFDAIALAIEEAKSEIFMCGWWLCPDLYLRRPFLTNASSRLDNLLEAKAKQGVQIYILMYKEFALALKINSFYSKKKLAALHENIRVLRYPDHFSSGVYLWSHHEKLVIIDYEVCFIGGLDLCFGRYDAYEHKVCDYPPLIWPGKDYYNPRESEPNSWEDTWKDQLNREKYPRMPWHDVHCALWGPPCRDIARHFVQRWNYAKRNKAPNEQTIPLLMPQQHMVIPHYLGNSKEQDGKTETVDVPQAMNREDSFPYLSDFEDIPLLIPQEADGLEASTSHPKHNGSGKAHNVHNQPGRPPRAPFSFRKSKTEPLAPDIPMRGFVDEKGKSTVTSMHPAMKSCDREWWETQERGNQVVSSDETRQVGPCVTCRCQVIRSVSLWSAGTSQVEDSIHNAYCSLIEKAEHFVYIENQFFISGLSGDEIIRNRVLESLYRRIIRAYNENQCFRVIIVIPLIPGFQGGLDDGGAASVRAIMHWQYRTISRGPNSILHNLSDRIGPNVHDYISFYGLRSHGRISEDGLVASSLVYVHSKIMIVDDNTTLVGSANINDRSLLGLRDSEIAVLIEDKEVVESYMGGNPYRAGKFASSLRLSLWSEHLGLHSSELDKIADPVIDSTYKDIWMETAETNTMIYQDVFSCIPNNLIHSRASLRQCMSEMKGKLGHTTIDLGIAPKKLEPYQDGAVFGFKTMGAGGQMNVSHTEKDVLKRVPVSKPPFGLGDLKKAIPPHCFKRSLVRSLGSFFRDLVIIYTFYYLASNYIPLLPHPLSYVAWPVYWLAQGCILMGFWLLGHEAGHNAISEYKWFDDAIGFFIHSVTLTPYFSFKYSHRSHHAHTNSLEYDEVYIPKRKSDTFFTEFLNNGPGNVFTLILRTTLGLPLYLFFNTYGRDYEGFANHYLPQSAIFNDSERGQIVLSDIGIGTVLYALYRIAVTQGLKSTIFLYGLPLFVMSGFFITLTYLNHSHPSIAHYDETEWDWIRGALSTIDRDFGPLMNWVFHDGPENHVIHHLFPTIPHYHASEARDAVKPMLGEYYKWDDTPMIKALWRDTVECIYVEPDEKSENKGVYWYGK</sequence>
<proteinExistence type="predicted"/>
<feature type="compositionally biased region" description="Polar residues" evidence="9">
    <location>
        <begin position="15"/>
        <end position="26"/>
    </location>
</feature>
<evidence type="ECO:0000256" key="1">
    <source>
        <dbReference type="ARBA" id="ARBA00000798"/>
    </source>
</evidence>
<dbReference type="InterPro" id="IPR011993">
    <property type="entry name" value="PH-like_dom_sf"/>
</dbReference>